<reference evidence="1 2" key="1">
    <citation type="submission" date="2018-10" db="EMBL/GenBank/DDBJ databases">
        <title>Genomic Encyclopedia of Archaeal and Bacterial Type Strains, Phase II (KMG-II): from individual species to whole genera.</title>
        <authorList>
            <person name="Goeker M."/>
        </authorList>
    </citation>
    <scope>NUCLEOTIDE SEQUENCE [LARGE SCALE GENOMIC DNA]</scope>
    <source>
        <strain evidence="1 2">DSM 18602</strain>
    </source>
</reference>
<accession>A0A495IZ64</accession>
<sequence>MLIWKDVKLQVVLFWCQKFKNTIKNIIRHIDLKSISSIIYEFCNIDSTML</sequence>
<proteinExistence type="predicted"/>
<dbReference type="EMBL" id="RBKU01000001">
    <property type="protein sequence ID" value="RKR82020.1"/>
    <property type="molecule type" value="Genomic_DNA"/>
</dbReference>
<keyword evidence="2" id="KW-1185">Reference proteome</keyword>
<evidence type="ECO:0000313" key="2">
    <source>
        <dbReference type="Proteomes" id="UP000268007"/>
    </source>
</evidence>
<evidence type="ECO:0000313" key="1">
    <source>
        <dbReference type="EMBL" id="RKR82020.1"/>
    </source>
</evidence>
<protein>
    <submittedName>
        <fullName evidence="1">Uncharacterized protein</fullName>
    </submittedName>
</protein>
<comment type="caution">
    <text evidence="1">The sequence shown here is derived from an EMBL/GenBank/DDBJ whole genome shotgun (WGS) entry which is preliminary data.</text>
</comment>
<gene>
    <name evidence="1" type="ORF">BDD43_2185</name>
</gene>
<dbReference type="AlphaFoldDB" id="A0A495IZ64"/>
<dbReference type="Proteomes" id="UP000268007">
    <property type="component" value="Unassembled WGS sequence"/>
</dbReference>
<organism evidence="1 2">
    <name type="scientific">Mucilaginibacter gracilis</name>
    <dbReference type="NCBI Taxonomy" id="423350"/>
    <lineage>
        <taxon>Bacteria</taxon>
        <taxon>Pseudomonadati</taxon>
        <taxon>Bacteroidota</taxon>
        <taxon>Sphingobacteriia</taxon>
        <taxon>Sphingobacteriales</taxon>
        <taxon>Sphingobacteriaceae</taxon>
        <taxon>Mucilaginibacter</taxon>
    </lineage>
</organism>
<name>A0A495IZ64_9SPHI</name>